<accession>D6YA92</accession>
<dbReference type="KEGG" id="tbi:Tbis_1518"/>
<dbReference type="EMBL" id="CP001874">
    <property type="protein sequence ID" value="ADG88235.1"/>
    <property type="molecule type" value="Genomic_DNA"/>
</dbReference>
<dbReference type="OrthoDB" id="3699922at2"/>
<proteinExistence type="predicted"/>
<gene>
    <name evidence="1" type="ordered locus">Tbis_1518</name>
</gene>
<dbReference type="HOGENOM" id="CLU_2774565_0_0_11"/>
<name>D6YA92_THEBD</name>
<protein>
    <submittedName>
        <fullName evidence="1">Uncharacterized protein</fullName>
    </submittedName>
</protein>
<evidence type="ECO:0000313" key="2">
    <source>
        <dbReference type="Proteomes" id="UP000006640"/>
    </source>
</evidence>
<reference evidence="1 2" key="1">
    <citation type="submission" date="2010-01" db="EMBL/GenBank/DDBJ databases">
        <title>The complete genome of Thermobispora bispora DSM 43833.</title>
        <authorList>
            <consortium name="US DOE Joint Genome Institute (JGI-PGF)"/>
            <person name="Lucas S."/>
            <person name="Copeland A."/>
            <person name="Lapidus A."/>
            <person name="Glavina del Rio T."/>
            <person name="Dalin E."/>
            <person name="Tice H."/>
            <person name="Bruce D."/>
            <person name="Goodwin L."/>
            <person name="Pitluck S."/>
            <person name="Kyrpides N."/>
            <person name="Mavromatis K."/>
            <person name="Ivanova N."/>
            <person name="Mikhailova N."/>
            <person name="Chertkov O."/>
            <person name="Brettin T."/>
            <person name="Detter J.C."/>
            <person name="Han C."/>
            <person name="Larimer F."/>
            <person name="Land M."/>
            <person name="Hauser L."/>
            <person name="Markowitz V."/>
            <person name="Cheng J.-F."/>
            <person name="Hugenholtz P."/>
            <person name="Woyke T."/>
            <person name="Wu D."/>
            <person name="Jando M."/>
            <person name="Schneider S."/>
            <person name="Klenk H.-P."/>
            <person name="Eisen J.A."/>
        </authorList>
    </citation>
    <scope>NUCLEOTIDE SEQUENCE [LARGE SCALE GENOMIC DNA]</scope>
    <source>
        <strain evidence="2">ATCC 19993 / DSM 43833 / CBS 139.67 / JCM 10125 / KCTC 9307 / NBRC 14880 / R51</strain>
    </source>
</reference>
<evidence type="ECO:0000313" key="1">
    <source>
        <dbReference type="EMBL" id="ADG88235.1"/>
    </source>
</evidence>
<dbReference type="STRING" id="469371.Tbis_1518"/>
<organism evidence="1 2">
    <name type="scientific">Thermobispora bispora (strain ATCC 19993 / DSM 43833 / CBS 139.67 / JCM 10125 / KCTC 9307 / NBRC 14880 / R51)</name>
    <dbReference type="NCBI Taxonomy" id="469371"/>
    <lineage>
        <taxon>Bacteria</taxon>
        <taxon>Bacillati</taxon>
        <taxon>Actinomycetota</taxon>
        <taxon>Actinomycetes</taxon>
        <taxon>Streptosporangiales</taxon>
        <taxon>Streptosporangiaceae</taxon>
        <taxon>Thermobispora</taxon>
    </lineage>
</organism>
<dbReference type="AlphaFoldDB" id="D6YA92"/>
<sequence length="69" mass="7543">MSSTTSNASSCAVVELTEEEGRKFFDEVTRAELGMSGDEFLRRYDAGDLLPKSDIQRNGRGRSQVGNGL</sequence>
<dbReference type="Proteomes" id="UP000006640">
    <property type="component" value="Chromosome"/>
</dbReference>
<keyword evidence="2" id="KW-1185">Reference proteome</keyword>
<dbReference type="RefSeq" id="WP_013131768.1">
    <property type="nucleotide sequence ID" value="NC_014165.1"/>
</dbReference>